<protein>
    <submittedName>
        <fullName evidence="2">Uncharacterized protein</fullName>
    </submittedName>
</protein>
<feature type="non-terminal residue" evidence="2">
    <location>
        <position position="1"/>
    </location>
</feature>
<evidence type="ECO:0000256" key="1">
    <source>
        <dbReference type="SAM" id="MobiDB-lite"/>
    </source>
</evidence>
<feature type="region of interest" description="Disordered" evidence="1">
    <location>
        <begin position="1"/>
        <end position="33"/>
    </location>
</feature>
<sequence>TKPMSSRLYNKDAGKPGSKGKPGEESRTGTKRQ</sequence>
<gene>
    <name evidence="2" type="ORF">AFUS01_LOCUS16458</name>
</gene>
<name>A0A8J2P8A5_9HEXA</name>
<evidence type="ECO:0000313" key="3">
    <source>
        <dbReference type="Proteomes" id="UP000708208"/>
    </source>
</evidence>
<feature type="compositionally biased region" description="Basic and acidic residues" evidence="1">
    <location>
        <begin position="21"/>
        <end position="33"/>
    </location>
</feature>
<feature type="non-terminal residue" evidence="2">
    <location>
        <position position="33"/>
    </location>
</feature>
<evidence type="ECO:0000313" key="2">
    <source>
        <dbReference type="EMBL" id="CAG7727626.1"/>
    </source>
</evidence>
<dbReference type="Proteomes" id="UP000708208">
    <property type="component" value="Unassembled WGS sequence"/>
</dbReference>
<accession>A0A8J2P8A5</accession>
<reference evidence="2" key="1">
    <citation type="submission" date="2021-06" db="EMBL/GenBank/DDBJ databases">
        <authorList>
            <person name="Hodson N. C."/>
            <person name="Mongue J. A."/>
            <person name="Jaron S. K."/>
        </authorList>
    </citation>
    <scope>NUCLEOTIDE SEQUENCE</scope>
</reference>
<proteinExistence type="predicted"/>
<comment type="caution">
    <text evidence="2">The sequence shown here is derived from an EMBL/GenBank/DDBJ whole genome shotgun (WGS) entry which is preliminary data.</text>
</comment>
<keyword evidence="3" id="KW-1185">Reference proteome</keyword>
<dbReference type="AlphaFoldDB" id="A0A8J2P8A5"/>
<organism evidence="2 3">
    <name type="scientific">Allacma fusca</name>
    <dbReference type="NCBI Taxonomy" id="39272"/>
    <lineage>
        <taxon>Eukaryota</taxon>
        <taxon>Metazoa</taxon>
        <taxon>Ecdysozoa</taxon>
        <taxon>Arthropoda</taxon>
        <taxon>Hexapoda</taxon>
        <taxon>Collembola</taxon>
        <taxon>Symphypleona</taxon>
        <taxon>Sminthuridae</taxon>
        <taxon>Allacma</taxon>
    </lineage>
</organism>
<dbReference type="EMBL" id="CAJVCH010151195">
    <property type="protein sequence ID" value="CAG7727626.1"/>
    <property type="molecule type" value="Genomic_DNA"/>
</dbReference>